<dbReference type="AlphaFoldDB" id="A0A069QM00"/>
<proteinExistence type="predicted"/>
<dbReference type="HOGENOM" id="CLU_139765_0_0_10"/>
<organism evidence="1 2">
    <name type="scientific">Hoylesella loescheii DSM 19665 = JCM 12249 = ATCC 15930</name>
    <dbReference type="NCBI Taxonomy" id="1122985"/>
    <lineage>
        <taxon>Bacteria</taxon>
        <taxon>Pseudomonadati</taxon>
        <taxon>Bacteroidota</taxon>
        <taxon>Bacteroidia</taxon>
        <taxon>Bacteroidales</taxon>
        <taxon>Prevotellaceae</taxon>
        <taxon>Hoylesella</taxon>
    </lineage>
</organism>
<protein>
    <submittedName>
        <fullName evidence="1">Uncharacterized protein</fullName>
    </submittedName>
</protein>
<dbReference type="PATRIC" id="fig|1122985.7.peg.31"/>
<comment type="caution">
    <text evidence="1">The sequence shown here is derived from an EMBL/GenBank/DDBJ whole genome shotgun (WGS) entry which is preliminary data.</text>
</comment>
<evidence type="ECO:0000313" key="2">
    <source>
        <dbReference type="Proteomes" id="UP000027442"/>
    </source>
</evidence>
<dbReference type="PROSITE" id="PS51257">
    <property type="entry name" value="PROKAR_LIPOPROTEIN"/>
    <property type="match status" value="1"/>
</dbReference>
<name>A0A069QM00_HOYLO</name>
<keyword evidence="2" id="KW-1185">Reference proteome</keyword>
<accession>A0A069QM00</accession>
<reference evidence="1 2" key="1">
    <citation type="submission" date="2013-08" db="EMBL/GenBank/DDBJ databases">
        <authorList>
            <person name="Weinstock G."/>
            <person name="Sodergren E."/>
            <person name="Wylie T."/>
            <person name="Fulton L."/>
            <person name="Fulton R."/>
            <person name="Fronick C."/>
            <person name="O'Laughlin M."/>
            <person name="Godfrey J."/>
            <person name="Miner T."/>
            <person name="Herter B."/>
            <person name="Appelbaum E."/>
            <person name="Cordes M."/>
            <person name="Lek S."/>
            <person name="Wollam A."/>
            <person name="Pepin K.H."/>
            <person name="Palsikar V.B."/>
            <person name="Mitreva M."/>
            <person name="Wilson R.K."/>
        </authorList>
    </citation>
    <scope>NUCLEOTIDE SEQUENCE [LARGE SCALE GENOMIC DNA]</scope>
    <source>
        <strain evidence="1 2">ATCC 15930</strain>
    </source>
</reference>
<evidence type="ECO:0000313" key="1">
    <source>
        <dbReference type="EMBL" id="KDR53893.1"/>
    </source>
</evidence>
<sequence>MKSIFFVLITIIALSSCKGECNYNEPIEGVLVTNWERSLYPNHGKIYSYKAGTNFTDFVDSFDLTIIKKNLTRTDWTTCYLTKEKPTHKDDIRLVLDDTLVYDISDITLSWFVDQRHWTMGGPMEYCIVSSLKVNGHVVKGTMHSSNLAFPREYARVLKR</sequence>
<dbReference type="Proteomes" id="UP000027442">
    <property type="component" value="Unassembled WGS sequence"/>
</dbReference>
<gene>
    <name evidence="1" type="ORF">HMPREF1991_00029</name>
</gene>
<dbReference type="EMBL" id="JNGW01000002">
    <property type="protein sequence ID" value="KDR53893.1"/>
    <property type="molecule type" value="Genomic_DNA"/>
</dbReference>
<dbReference type="RefSeq" id="WP_044124802.1">
    <property type="nucleotide sequence ID" value="NZ_KL205495.1"/>
</dbReference>